<sequence>MAAEPLIFLWEPKDPTAKYHVYMYFAEVEKVQDNQLREFNISENDEILYEYFAPSYLFAASIYRIDPFSGAIIQFSLDRTEKSTLGPIISALEVYMVKDFLQSETNQEDVWAKIQISASSVSCQKEKKNNFVIPLVASACLTVSPVNCIGNLVEPYEKKRTRILGKGGFGTVYHGYLEDGTEVAVKMLSSSSGQGYKEFHAETKKAMTLSWEERVRMAMDAAQGLEYLHKGCKPPIVHRDIKSANILLNENLEAKLADFGLSKVFPVGGTHVSTVVAGTPGYLDPDQSVIDMISKGDIENTVDPSSGGEFDIDSAWKAVELALECASYTSSKRPNMSEVVAELKECLSMELSRKIKSRGNEPDHSGATISVNLDY</sequence>
<accession>A0ACC1Y629</accession>
<organism evidence="1 2">
    <name type="scientific">Melia azedarach</name>
    <name type="common">Chinaberry tree</name>
    <dbReference type="NCBI Taxonomy" id="155640"/>
    <lineage>
        <taxon>Eukaryota</taxon>
        <taxon>Viridiplantae</taxon>
        <taxon>Streptophyta</taxon>
        <taxon>Embryophyta</taxon>
        <taxon>Tracheophyta</taxon>
        <taxon>Spermatophyta</taxon>
        <taxon>Magnoliopsida</taxon>
        <taxon>eudicotyledons</taxon>
        <taxon>Gunneridae</taxon>
        <taxon>Pentapetalae</taxon>
        <taxon>rosids</taxon>
        <taxon>malvids</taxon>
        <taxon>Sapindales</taxon>
        <taxon>Meliaceae</taxon>
        <taxon>Melia</taxon>
    </lineage>
</organism>
<gene>
    <name evidence="1" type="ORF">OWV82_009718</name>
</gene>
<evidence type="ECO:0000313" key="1">
    <source>
        <dbReference type="EMBL" id="KAJ4717975.1"/>
    </source>
</evidence>
<protein>
    <submittedName>
        <fullName evidence="1">Receptor-like protein kinase</fullName>
    </submittedName>
</protein>
<name>A0ACC1Y629_MELAZ</name>
<comment type="caution">
    <text evidence="1">The sequence shown here is derived from an EMBL/GenBank/DDBJ whole genome shotgun (WGS) entry which is preliminary data.</text>
</comment>
<dbReference type="EMBL" id="CM051398">
    <property type="protein sequence ID" value="KAJ4717975.1"/>
    <property type="molecule type" value="Genomic_DNA"/>
</dbReference>
<proteinExistence type="predicted"/>
<reference evidence="1 2" key="1">
    <citation type="journal article" date="2023" name="Science">
        <title>Complex scaffold remodeling in plant triterpene biosynthesis.</title>
        <authorList>
            <person name="De La Pena R."/>
            <person name="Hodgson H."/>
            <person name="Liu J.C."/>
            <person name="Stephenson M.J."/>
            <person name="Martin A.C."/>
            <person name="Owen C."/>
            <person name="Harkess A."/>
            <person name="Leebens-Mack J."/>
            <person name="Jimenez L.E."/>
            <person name="Osbourn A."/>
            <person name="Sattely E.S."/>
        </authorList>
    </citation>
    <scope>NUCLEOTIDE SEQUENCE [LARGE SCALE GENOMIC DNA]</scope>
    <source>
        <strain evidence="2">cv. JPN11</strain>
        <tissue evidence="1">Leaf</tissue>
    </source>
</reference>
<evidence type="ECO:0000313" key="2">
    <source>
        <dbReference type="Proteomes" id="UP001164539"/>
    </source>
</evidence>
<keyword evidence="2" id="KW-1185">Reference proteome</keyword>
<dbReference type="Proteomes" id="UP001164539">
    <property type="component" value="Chromosome 5"/>
</dbReference>